<dbReference type="Proteomes" id="UP000199087">
    <property type="component" value="Unassembled WGS sequence"/>
</dbReference>
<gene>
    <name evidence="1" type="ORF">BN000_03398</name>
</gene>
<dbReference type="STRING" id="1499688.BN000_03398"/>
<keyword evidence="2" id="KW-1185">Reference proteome</keyword>
<name>A0A0U1NZH4_9BACI</name>
<proteinExistence type="predicted"/>
<evidence type="ECO:0000313" key="2">
    <source>
        <dbReference type="Proteomes" id="UP000199087"/>
    </source>
</evidence>
<organism evidence="1 2">
    <name type="scientific">Neobacillus massiliamazoniensis</name>
    <dbReference type="NCBI Taxonomy" id="1499688"/>
    <lineage>
        <taxon>Bacteria</taxon>
        <taxon>Bacillati</taxon>
        <taxon>Bacillota</taxon>
        <taxon>Bacilli</taxon>
        <taxon>Bacillales</taxon>
        <taxon>Bacillaceae</taxon>
        <taxon>Neobacillus</taxon>
    </lineage>
</organism>
<dbReference type="EMBL" id="CVRB01000003">
    <property type="protein sequence ID" value="CRK83430.1"/>
    <property type="molecule type" value="Genomic_DNA"/>
</dbReference>
<sequence>MIKANKNVLKAKGFIPYWLISQKLAIHEVTLIRWMRTEMSEEKKLRVLAAIDEVKREKEREEED</sequence>
<accession>A0A0U1NZH4</accession>
<dbReference type="AlphaFoldDB" id="A0A0U1NZH4"/>
<protein>
    <recommendedName>
        <fullName evidence="3">Helix-turn-helix domain-containing protein</fullName>
    </recommendedName>
</protein>
<evidence type="ECO:0000313" key="1">
    <source>
        <dbReference type="EMBL" id="CRK83430.1"/>
    </source>
</evidence>
<dbReference type="OrthoDB" id="2065126at2"/>
<evidence type="ECO:0008006" key="3">
    <source>
        <dbReference type="Google" id="ProtNLM"/>
    </source>
</evidence>
<reference evidence="2" key="1">
    <citation type="submission" date="2015-05" db="EMBL/GenBank/DDBJ databases">
        <authorList>
            <person name="Urmite Genomes"/>
        </authorList>
    </citation>
    <scope>NUCLEOTIDE SEQUENCE [LARGE SCALE GENOMIC DNA]</scope>
    <source>
        <strain evidence="2">LF1</strain>
    </source>
</reference>
<dbReference type="RefSeq" id="WP_090635927.1">
    <property type="nucleotide sequence ID" value="NZ_CVRB01000003.1"/>
</dbReference>